<dbReference type="PaxDb" id="6945-B7PMA9"/>
<dbReference type="EnsemblMetazoa" id="ISCW006450-RA">
    <property type="protein sequence ID" value="ISCW006450-PA"/>
    <property type="gene ID" value="ISCW006450"/>
</dbReference>
<sequence length="64" mass="7224">MLTTAWFILVAIAIPCQAYLDDRVRLERHWTGFSPTKDKVLEGSRITSPQEMTGSQVCSIEIRG</sequence>
<dbReference type="InParanoid" id="B7PMA9"/>
<reference evidence="3" key="2">
    <citation type="submission" date="2020-05" db="UniProtKB">
        <authorList>
            <consortium name="EnsemblMetazoa"/>
        </authorList>
    </citation>
    <scope>IDENTIFICATION</scope>
    <source>
        <strain evidence="3">wikel</strain>
    </source>
</reference>
<dbReference type="AlphaFoldDB" id="B7PMA9"/>
<reference evidence="2 4" key="1">
    <citation type="submission" date="2008-03" db="EMBL/GenBank/DDBJ databases">
        <title>Annotation of Ixodes scapularis.</title>
        <authorList>
            <consortium name="Ixodes scapularis Genome Project Consortium"/>
            <person name="Caler E."/>
            <person name="Hannick L.I."/>
            <person name="Bidwell S."/>
            <person name="Joardar V."/>
            <person name="Thiagarajan M."/>
            <person name="Amedeo P."/>
            <person name="Galinsky K.J."/>
            <person name="Schobel S."/>
            <person name="Inman J."/>
            <person name="Hostetler J."/>
            <person name="Miller J."/>
            <person name="Hammond M."/>
            <person name="Megy K."/>
            <person name="Lawson D."/>
            <person name="Kodira C."/>
            <person name="Sutton G."/>
            <person name="Meyer J."/>
            <person name="Hill C.A."/>
            <person name="Birren B."/>
            <person name="Nene V."/>
            <person name="Collins F."/>
            <person name="Alarcon-Chaidez F."/>
            <person name="Wikel S."/>
            <person name="Strausberg R."/>
        </authorList>
    </citation>
    <scope>NUCLEOTIDE SEQUENCE [LARGE SCALE GENOMIC DNA]</scope>
    <source>
        <strain evidence="4">Wikel</strain>
        <strain evidence="2">Wikel colony</strain>
    </source>
</reference>
<proteinExistence type="predicted"/>
<dbReference type="VEuPathDB" id="VectorBase:ISCI006450"/>
<accession>B7PMA9</accession>
<keyword evidence="1" id="KW-0732">Signal</keyword>
<organism>
    <name type="scientific">Ixodes scapularis</name>
    <name type="common">Black-legged tick</name>
    <name type="synonym">Deer tick</name>
    <dbReference type="NCBI Taxonomy" id="6945"/>
    <lineage>
        <taxon>Eukaryota</taxon>
        <taxon>Metazoa</taxon>
        <taxon>Ecdysozoa</taxon>
        <taxon>Arthropoda</taxon>
        <taxon>Chelicerata</taxon>
        <taxon>Arachnida</taxon>
        <taxon>Acari</taxon>
        <taxon>Parasitiformes</taxon>
        <taxon>Ixodida</taxon>
        <taxon>Ixodoidea</taxon>
        <taxon>Ixodidae</taxon>
        <taxon>Ixodinae</taxon>
        <taxon>Ixodes</taxon>
    </lineage>
</organism>
<dbReference type="EMBL" id="ABJB010130751">
    <property type="status" value="NOT_ANNOTATED_CDS"/>
    <property type="molecule type" value="Genomic_DNA"/>
</dbReference>
<dbReference type="HOGENOM" id="CLU_2870082_0_0_1"/>
<evidence type="ECO:0000313" key="2">
    <source>
        <dbReference type="EMBL" id="EEC07731.1"/>
    </source>
</evidence>
<evidence type="ECO:0000313" key="3">
    <source>
        <dbReference type="EnsemblMetazoa" id="ISCW006450-PA"/>
    </source>
</evidence>
<dbReference type="VEuPathDB" id="VectorBase:ISCP_001044"/>
<keyword evidence="4" id="KW-1185">Reference proteome</keyword>
<evidence type="ECO:0000313" key="4">
    <source>
        <dbReference type="Proteomes" id="UP000001555"/>
    </source>
</evidence>
<dbReference type="EMBL" id="DS746509">
    <property type="protein sequence ID" value="EEC07731.1"/>
    <property type="molecule type" value="Genomic_DNA"/>
</dbReference>
<evidence type="ECO:0000256" key="1">
    <source>
        <dbReference type="SAM" id="SignalP"/>
    </source>
</evidence>
<feature type="chain" id="PRO_5014568065" description="Secreted protein" evidence="1">
    <location>
        <begin position="19"/>
        <end position="64"/>
    </location>
</feature>
<protein>
    <recommendedName>
        <fullName evidence="5">Secreted protein</fullName>
    </recommendedName>
</protein>
<feature type="signal peptide" evidence="1">
    <location>
        <begin position="1"/>
        <end position="18"/>
    </location>
</feature>
<gene>
    <name evidence="2" type="ORF">IscW_ISCW006450</name>
</gene>
<evidence type="ECO:0008006" key="5">
    <source>
        <dbReference type="Google" id="ProtNLM"/>
    </source>
</evidence>
<name>B7PMA9_IXOSC</name>
<dbReference type="OrthoDB" id="6496542at2759"/>
<dbReference type="VEuPathDB" id="VectorBase:ISCW006450"/>
<dbReference type="Proteomes" id="UP000001555">
    <property type="component" value="Unassembled WGS sequence"/>
</dbReference>